<gene>
    <name evidence="2" type="ORF">D0907_02150</name>
</gene>
<sequence length="167" mass="19760">MYKINKIFLAMGLFLPMFAYSGEAQVKWHSFDKYSDVRPGNKLPKEQYYQDVAAHFEKHFNKLAEELPKDYILNVEVTELDLAGNVHLGTVNEFRVLKSIYFPRIDFNYFVSDKAGNIISEANDVKLKDMRFMDRIKMGRDEAYYYDKRLITDWFEDDLQPTLNLSE</sequence>
<feature type="chain" id="PRO_5042280057" evidence="1">
    <location>
        <begin position="22"/>
        <end position="167"/>
    </location>
</feature>
<dbReference type="KEGG" id="pdj:D0907_02150"/>
<keyword evidence="1" id="KW-0732">Signal</keyword>
<dbReference type="RefSeq" id="WP_118843954.1">
    <property type="nucleotide sequence ID" value="NZ_CP032090.1"/>
</dbReference>
<feature type="signal peptide" evidence="1">
    <location>
        <begin position="1"/>
        <end position="21"/>
    </location>
</feature>
<dbReference type="InterPro" id="IPR021557">
    <property type="entry name" value="DUF3016"/>
</dbReference>
<evidence type="ECO:0000313" key="3">
    <source>
        <dbReference type="Proteomes" id="UP000264605"/>
    </source>
</evidence>
<dbReference type="AlphaFoldDB" id="A0AAD0RWU0"/>
<dbReference type="Proteomes" id="UP000264605">
    <property type="component" value="Chromosome"/>
</dbReference>
<name>A0AAD0RWU0_9GAMM</name>
<reference evidence="2 3" key="1">
    <citation type="submission" date="2018-08" db="EMBL/GenBank/DDBJ databases">
        <title>Draft genome sequence of Pseudoalteromonas donghaensis HJ51.</title>
        <authorList>
            <person name="Oh J."/>
            <person name="Roh D."/>
        </authorList>
    </citation>
    <scope>NUCLEOTIDE SEQUENCE [LARGE SCALE GENOMIC DNA]</scope>
    <source>
        <strain evidence="2 3">HJ51</strain>
    </source>
</reference>
<dbReference type="GeneID" id="99504242"/>
<protein>
    <submittedName>
        <fullName evidence="2">DUF3016 domain-containing protein</fullName>
    </submittedName>
</protein>
<accession>A0AAD0RWU0</accession>
<proteinExistence type="predicted"/>
<evidence type="ECO:0000313" key="2">
    <source>
        <dbReference type="EMBL" id="AXV64158.1"/>
    </source>
</evidence>
<evidence type="ECO:0000256" key="1">
    <source>
        <dbReference type="SAM" id="SignalP"/>
    </source>
</evidence>
<dbReference type="EMBL" id="CP032090">
    <property type="protein sequence ID" value="AXV64158.1"/>
    <property type="molecule type" value="Genomic_DNA"/>
</dbReference>
<organism evidence="2 3">
    <name type="scientific">Pseudoalteromonas lipolytica</name>
    <dbReference type="NCBI Taxonomy" id="570156"/>
    <lineage>
        <taxon>Bacteria</taxon>
        <taxon>Pseudomonadati</taxon>
        <taxon>Pseudomonadota</taxon>
        <taxon>Gammaproteobacteria</taxon>
        <taxon>Alteromonadales</taxon>
        <taxon>Pseudoalteromonadaceae</taxon>
        <taxon>Pseudoalteromonas</taxon>
    </lineage>
</organism>
<dbReference type="Pfam" id="PF11454">
    <property type="entry name" value="DUF3016"/>
    <property type="match status" value="1"/>
</dbReference>